<dbReference type="AlphaFoldDB" id="R4Z4L3"/>
<dbReference type="GO" id="GO:0016491">
    <property type="term" value="F:oxidoreductase activity"/>
    <property type="evidence" value="ECO:0007669"/>
    <property type="project" value="InterPro"/>
</dbReference>
<feature type="domain" description="DSBA-like thioredoxin" evidence="2">
    <location>
        <begin position="154"/>
        <end position="247"/>
    </location>
</feature>
<feature type="domain" description="DSBA-like thioredoxin" evidence="2">
    <location>
        <begin position="26"/>
        <end position="131"/>
    </location>
</feature>
<keyword evidence="4" id="KW-1185">Reference proteome</keyword>
<accession>R4Z4L3</accession>
<sequence>MKYHSLPGIGPDVTGSNPTGADALDVRIYSDVVCPWCYIGKRRFEAALALPECPPVRVRWMPFQLDPGAPAQGEPVAEAYAKKFGGAARAQQIMAQVTEAAAGEGLEFHLDRAIRSNTFDAHRLLWWAGSIGANPETSTSTSTGSGSGSARLPGQQSALKESLLAAYFNEGLDVSDHRVLAARATEVGLDTDQATEVLASGTGTDEVRSELADAMAHDVTAVPTFILDGRLAIPGAQDPATIARHLARIAASTTQ</sequence>
<comment type="caution">
    <text evidence="3">The sequence shown here is derived from an EMBL/GenBank/DDBJ whole genome shotgun (WGS) entry which is preliminary data.</text>
</comment>
<name>R4Z4L3_9ACTN</name>
<protein>
    <submittedName>
        <fullName evidence="3">Putative DSBA oxidoreductase</fullName>
    </submittedName>
</protein>
<evidence type="ECO:0000259" key="2">
    <source>
        <dbReference type="Pfam" id="PF01323"/>
    </source>
</evidence>
<dbReference type="STRING" id="1229780.BN381_350096"/>
<organism evidence="3 4">
    <name type="scientific">Candidatus Neomicrothrix parvicella RN1</name>
    <dbReference type="NCBI Taxonomy" id="1229780"/>
    <lineage>
        <taxon>Bacteria</taxon>
        <taxon>Bacillati</taxon>
        <taxon>Actinomycetota</taxon>
        <taxon>Acidimicrobiia</taxon>
        <taxon>Acidimicrobiales</taxon>
        <taxon>Microthrixaceae</taxon>
        <taxon>Candidatus Neomicrothrix</taxon>
    </lineage>
</organism>
<dbReference type="Proteomes" id="UP000018291">
    <property type="component" value="Unassembled WGS sequence"/>
</dbReference>
<dbReference type="CDD" id="cd03024">
    <property type="entry name" value="DsbA_FrnE"/>
    <property type="match status" value="1"/>
</dbReference>
<dbReference type="Gene3D" id="3.40.30.10">
    <property type="entry name" value="Glutaredoxin"/>
    <property type="match status" value="1"/>
</dbReference>
<gene>
    <name evidence="3" type="ORF">BN381_350096</name>
</gene>
<dbReference type="InterPro" id="IPR036249">
    <property type="entry name" value="Thioredoxin-like_sf"/>
</dbReference>
<dbReference type="InterPro" id="IPR001853">
    <property type="entry name" value="DSBA-like_thioredoxin_dom"/>
</dbReference>
<evidence type="ECO:0000313" key="4">
    <source>
        <dbReference type="Proteomes" id="UP000018291"/>
    </source>
</evidence>
<dbReference type="Pfam" id="PF01323">
    <property type="entry name" value="DSBA"/>
    <property type="match status" value="2"/>
</dbReference>
<dbReference type="SUPFAM" id="SSF52833">
    <property type="entry name" value="Thioredoxin-like"/>
    <property type="match status" value="1"/>
</dbReference>
<dbReference type="EMBL" id="CANL01000029">
    <property type="protein sequence ID" value="CCM64236.1"/>
    <property type="molecule type" value="Genomic_DNA"/>
</dbReference>
<dbReference type="PANTHER" id="PTHR13887:SF41">
    <property type="entry name" value="THIOREDOXIN SUPERFAMILY PROTEIN"/>
    <property type="match status" value="1"/>
</dbReference>
<dbReference type="HOGENOM" id="CLU_069253_0_4_11"/>
<feature type="region of interest" description="Disordered" evidence="1">
    <location>
        <begin position="135"/>
        <end position="154"/>
    </location>
</feature>
<proteinExistence type="predicted"/>
<evidence type="ECO:0000313" key="3">
    <source>
        <dbReference type="EMBL" id="CCM64236.1"/>
    </source>
</evidence>
<dbReference type="PANTHER" id="PTHR13887">
    <property type="entry name" value="GLUTATHIONE S-TRANSFERASE KAPPA"/>
    <property type="match status" value="1"/>
</dbReference>
<dbReference type="eggNOG" id="COG2761">
    <property type="taxonomic scope" value="Bacteria"/>
</dbReference>
<dbReference type="OrthoDB" id="9799122at2"/>
<reference evidence="3 4" key="1">
    <citation type="journal article" date="2013" name="ISME J.">
        <title>Metabolic model for the filamentous 'Candidatus Microthrix parvicella' based on genomic and metagenomic analyses.</title>
        <authorList>
            <person name="Jon McIlroy S."/>
            <person name="Kristiansen R."/>
            <person name="Albertsen M."/>
            <person name="Michael Karst S."/>
            <person name="Rossetti S."/>
            <person name="Lund Nielsen J."/>
            <person name="Tandoi V."/>
            <person name="James Seviour R."/>
            <person name="Nielsen P.H."/>
        </authorList>
    </citation>
    <scope>NUCLEOTIDE SEQUENCE [LARGE SCALE GENOMIC DNA]</scope>
    <source>
        <strain evidence="3 4">RN1</strain>
    </source>
</reference>
<evidence type="ECO:0000256" key="1">
    <source>
        <dbReference type="SAM" id="MobiDB-lite"/>
    </source>
</evidence>